<gene>
    <name evidence="1" type="ORF">DS421_19g642500</name>
</gene>
<proteinExistence type="predicted"/>
<name>A0A6B9V6I6_ARAHY</name>
<dbReference type="EMBL" id="CP031001">
    <property type="protein sequence ID" value="QHN76281.1"/>
    <property type="molecule type" value="Genomic_DNA"/>
</dbReference>
<protein>
    <submittedName>
        <fullName evidence="1">Uncharacterized protein</fullName>
    </submittedName>
</protein>
<organism evidence="1 2">
    <name type="scientific">Arachis hypogaea</name>
    <name type="common">Peanut</name>
    <dbReference type="NCBI Taxonomy" id="3818"/>
    <lineage>
        <taxon>Eukaryota</taxon>
        <taxon>Viridiplantae</taxon>
        <taxon>Streptophyta</taxon>
        <taxon>Embryophyta</taxon>
        <taxon>Tracheophyta</taxon>
        <taxon>Spermatophyta</taxon>
        <taxon>Magnoliopsida</taxon>
        <taxon>eudicotyledons</taxon>
        <taxon>Gunneridae</taxon>
        <taxon>Pentapetalae</taxon>
        <taxon>rosids</taxon>
        <taxon>fabids</taxon>
        <taxon>Fabales</taxon>
        <taxon>Fabaceae</taxon>
        <taxon>Papilionoideae</taxon>
        <taxon>50 kb inversion clade</taxon>
        <taxon>dalbergioids sensu lato</taxon>
        <taxon>Dalbergieae</taxon>
        <taxon>Pterocarpus clade</taxon>
        <taxon>Arachis</taxon>
    </lineage>
</organism>
<dbReference type="AlphaFoldDB" id="A0A6B9V6I6"/>
<accession>A0A6B9V6I6</accession>
<evidence type="ECO:0000313" key="2">
    <source>
        <dbReference type="Proteomes" id="UP000464620"/>
    </source>
</evidence>
<dbReference type="Proteomes" id="UP000464620">
    <property type="component" value="Chromosome B09"/>
</dbReference>
<reference evidence="1 2" key="1">
    <citation type="submission" date="2020-01" db="EMBL/GenBank/DDBJ databases">
        <title>Genome sequence of Arachis hypogaea, cultivar Shitouqi.</title>
        <authorList>
            <person name="Zhuang W."/>
            <person name="Chen H."/>
            <person name="Varshney R."/>
            <person name="Wang D."/>
            <person name="Ming R."/>
        </authorList>
    </citation>
    <scope>NUCLEOTIDE SEQUENCE [LARGE SCALE GENOMIC DNA]</scope>
    <source>
        <tissue evidence="1">Young leaf</tissue>
    </source>
</reference>
<evidence type="ECO:0000313" key="1">
    <source>
        <dbReference type="EMBL" id="QHN76281.1"/>
    </source>
</evidence>
<sequence>MRPCCHCRKSLPLIHQSFWPPPELCRGRFETAAASCCYSGKKLCFESLTAVYAAAKMCGAVL</sequence>